<feature type="non-terminal residue" evidence="1">
    <location>
        <position position="128"/>
    </location>
</feature>
<comment type="caution">
    <text evidence="1">The sequence shown here is derived from an EMBL/GenBank/DDBJ whole genome shotgun (WGS) entry which is preliminary data.</text>
</comment>
<proteinExistence type="predicted"/>
<dbReference type="EMBL" id="CAXKWB010054468">
    <property type="protein sequence ID" value="CAL4175901.1"/>
    <property type="molecule type" value="Genomic_DNA"/>
</dbReference>
<name>A0AAV2SBQ1_MEGNR</name>
<organism evidence="1 2">
    <name type="scientific">Meganyctiphanes norvegica</name>
    <name type="common">Northern krill</name>
    <name type="synonym">Thysanopoda norvegica</name>
    <dbReference type="NCBI Taxonomy" id="48144"/>
    <lineage>
        <taxon>Eukaryota</taxon>
        <taxon>Metazoa</taxon>
        <taxon>Ecdysozoa</taxon>
        <taxon>Arthropoda</taxon>
        <taxon>Crustacea</taxon>
        <taxon>Multicrustacea</taxon>
        <taxon>Malacostraca</taxon>
        <taxon>Eumalacostraca</taxon>
        <taxon>Eucarida</taxon>
        <taxon>Euphausiacea</taxon>
        <taxon>Euphausiidae</taxon>
        <taxon>Meganyctiphanes</taxon>
    </lineage>
</organism>
<reference evidence="1 2" key="1">
    <citation type="submission" date="2024-05" db="EMBL/GenBank/DDBJ databases">
        <authorList>
            <person name="Wallberg A."/>
        </authorList>
    </citation>
    <scope>NUCLEOTIDE SEQUENCE [LARGE SCALE GENOMIC DNA]</scope>
</reference>
<evidence type="ECO:0000313" key="2">
    <source>
        <dbReference type="Proteomes" id="UP001497623"/>
    </source>
</evidence>
<feature type="non-terminal residue" evidence="1">
    <location>
        <position position="1"/>
    </location>
</feature>
<sequence>TYYQSALSNYKVLTLAANHDAVKTHLYLDQLQLSILLNFIKMDSLILTNPEFSQEIFTKWKIRKAVYKVGSKVMQDILSFLYKRKNLVLTRKTLEVLFKQQNKSSKKWNAKFGNFERQCKLVERNSMD</sequence>
<dbReference type="AlphaFoldDB" id="A0AAV2SBQ1"/>
<keyword evidence="2" id="KW-1185">Reference proteome</keyword>
<accession>A0AAV2SBQ1</accession>
<dbReference type="Proteomes" id="UP001497623">
    <property type="component" value="Unassembled WGS sequence"/>
</dbReference>
<protein>
    <submittedName>
        <fullName evidence="1">Uncharacterized protein</fullName>
    </submittedName>
</protein>
<gene>
    <name evidence="1" type="ORF">MNOR_LOCUS34692</name>
</gene>
<evidence type="ECO:0000313" key="1">
    <source>
        <dbReference type="EMBL" id="CAL4175901.1"/>
    </source>
</evidence>